<sequence>MEYVEIAGSVFAVPLLLLLLGDFVATFIYHVPEHVFGRYHSLVHHSPNRSFVSYAVRKHCPQALLPGFLGAFPYLMWVPFLWLLSPVGTMLGLLLAELHVIWRHQEAPSYSTPKSIKTLCRWCCITTPERHQLHHRNANLAYGDVFTFYGEPAQLWLNFLRQVKRQLA</sequence>
<keyword evidence="1" id="KW-0472">Membrane</keyword>
<feature type="transmembrane region" description="Helical" evidence="1">
    <location>
        <begin position="7"/>
        <end position="29"/>
    </location>
</feature>
<name>A0ABS5Y189_9CYAN</name>
<evidence type="ECO:0000256" key="1">
    <source>
        <dbReference type="SAM" id="Phobius"/>
    </source>
</evidence>
<feature type="domain" description="Fatty acid hydroxylase" evidence="2">
    <location>
        <begin position="16"/>
        <end position="148"/>
    </location>
</feature>
<keyword evidence="1" id="KW-1133">Transmembrane helix</keyword>
<evidence type="ECO:0000259" key="2">
    <source>
        <dbReference type="Pfam" id="PF04116"/>
    </source>
</evidence>
<accession>A0ABS5Y189</accession>
<feature type="transmembrane region" description="Helical" evidence="1">
    <location>
        <begin position="74"/>
        <end position="96"/>
    </location>
</feature>
<comment type="caution">
    <text evidence="3">The sequence shown here is derived from an EMBL/GenBank/DDBJ whole genome shotgun (WGS) entry which is preliminary data.</text>
</comment>
<keyword evidence="1" id="KW-0812">Transmembrane</keyword>
<gene>
    <name evidence="3" type="ORF">IXB28_03595</name>
</gene>
<protein>
    <submittedName>
        <fullName evidence="3">Sterol desaturase family protein</fullName>
    </submittedName>
</protein>
<dbReference type="Pfam" id="PF04116">
    <property type="entry name" value="FA_hydroxylase"/>
    <property type="match status" value="1"/>
</dbReference>
<proteinExistence type="predicted"/>
<evidence type="ECO:0000313" key="3">
    <source>
        <dbReference type="EMBL" id="MBT9311278.1"/>
    </source>
</evidence>
<organism evidence="3 4">
    <name type="scientific">Leptothoe kymatousa TAU-MAC 1615</name>
    <dbReference type="NCBI Taxonomy" id="2364775"/>
    <lineage>
        <taxon>Bacteria</taxon>
        <taxon>Bacillati</taxon>
        <taxon>Cyanobacteriota</taxon>
        <taxon>Cyanophyceae</taxon>
        <taxon>Nodosilineales</taxon>
        <taxon>Cymatolegaceae</taxon>
        <taxon>Leptothoe</taxon>
        <taxon>Leptothoe kymatousa</taxon>
    </lineage>
</organism>
<dbReference type="Proteomes" id="UP001196661">
    <property type="component" value="Unassembled WGS sequence"/>
</dbReference>
<keyword evidence="4" id="KW-1185">Reference proteome</keyword>
<evidence type="ECO:0000313" key="4">
    <source>
        <dbReference type="Proteomes" id="UP001196661"/>
    </source>
</evidence>
<reference evidence="3 4" key="1">
    <citation type="journal article" date="2021" name="Mar. Drugs">
        <title>Genome Reduction and Secondary Metabolism of the Marine Sponge-Associated Cyanobacterium Leptothoe.</title>
        <authorList>
            <person name="Konstantinou D."/>
            <person name="Popin R.V."/>
            <person name="Fewer D.P."/>
            <person name="Sivonen K."/>
            <person name="Gkelis S."/>
        </authorList>
    </citation>
    <scope>NUCLEOTIDE SEQUENCE [LARGE SCALE GENOMIC DNA]</scope>
    <source>
        <strain evidence="3 4">TAU-MAC 1615</strain>
    </source>
</reference>
<dbReference type="EMBL" id="JADOER010000004">
    <property type="protein sequence ID" value="MBT9311278.1"/>
    <property type="molecule type" value="Genomic_DNA"/>
</dbReference>
<dbReference type="InterPro" id="IPR006694">
    <property type="entry name" value="Fatty_acid_hydroxylase"/>
</dbReference>
<dbReference type="RefSeq" id="WP_215617174.1">
    <property type="nucleotide sequence ID" value="NZ_JADOER010000004.1"/>
</dbReference>